<dbReference type="GO" id="GO:0008810">
    <property type="term" value="F:cellulase activity"/>
    <property type="evidence" value="ECO:0007669"/>
    <property type="project" value="InterPro"/>
</dbReference>
<dbReference type="GO" id="GO:0006080">
    <property type="term" value="P:substituted mannan metabolic process"/>
    <property type="evidence" value="ECO:0007669"/>
    <property type="project" value="InterPro"/>
</dbReference>
<gene>
    <name evidence="6" type="ORF">JI735_24050</name>
</gene>
<evidence type="ECO:0000256" key="3">
    <source>
        <dbReference type="ARBA" id="ARBA00023295"/>
    </source>
</evidence>
<dbReference type="AlphaFoldDB" id="A0A974PA74"/>
<dbReference type="Proteomes" id="UP000595841">
    <property type="component" value="Chromosome"/>
</dbReference>
<evidence type="ECO:0000313" key="6">
    <source>
        <dbReference type="EMBL" id="QQZ59663.1"/>
    </source>
</evidence>
<comment type="caution">
    <text evidence="4">Lacks conserved residue(s) required for the propagation of feature annotation.</text>
</comment>
<accession>A0A974PA74</accession>
<dbReference type="PANTHER" id="PTHR40079:SF4">
    <property type="entry name" value="GH26 DOMAIN-CONTAINING PROTEIN-RELATED"/>
    <property type="match status" value="1"/>
</dbReference>
<dbReference type="KEGG" id="pson:JI735_24050"/>
<reference evidence="6 7" key="1">
    <citation type="submission" date="2021-01" db="EMBL/GenBank/DDBJ databases">
        <title>Whole genome sequence of Paenibacillus sonchi LMG 24727 for comparative genomics.</title>
        <authorList>
            <person name="Lee G."/>
            <person name="Kim M.-J."/>
            <person name="Lim K."/>
            <person name="Shin J.-H."/>
        </authorList>
    </citation>
    <scope>NUCLEOTIDE SEQUENCE [LARGE SCALE GENOMIC DNA]</scope>
    <source>
        <strain evidence="6 7">LMG 24727</strain>
    </source>
</reference>
<dbReference type="PRINTS" id="PR00739">
    <property type="entry name" value="GLHYDRLASE26"/>
</dbReference>
<dbReference type="GO" id="GO:0016985">
    <property type="term" value="F:mannan endo-1,4-beta-mannosidase activity"/>
    <property type="evidence" value="ECO:0007669"/>
    <property type="project" value="InterPro"/>
</dbReference>
<dbReference type="EMBL" id="CP068595">
    <property type="protein sequence ID" value="QQZ59663.1"/>
    <property type="molecule type" value="Genomic_DNA"/>
</dbReference>
<keyword evidence="2" id="KW-0378">Hydrolase</keyword>
<dbReference type="SUPFAM" id="SSF49785">
    <property type="entry name" value="Galactose-binding domain-like"/>
    <property type="match status" value="1"/>
</dbReference>
<dbReference type="Pfam" id="PF02156">
    <property type="entry name" value="Glyco_hydro_26"/>
    <property type="match status" value="1"/>
</dbReference>
<evidence type="ECO:0000313" key="7">
    <source>
        <dbReference type="Proteomes" id="UP000595841"/>
    </source>
</evidence>
<dbReference type="GO" id="GO:0030245">
    <property type="term" value="P:cellulose catabolic process"/>
    <property type="evidence" value="ECO:0007669"/>
    <property type="project" value="InterPro"/>
</dbReference>
<dbReference type="InterPro" id="IPR022790">
    <property type="entry name" value="GH26_dom"/>
</dbReference>
<dbReference type="PANTHER" id="PTHR40079">
    <property type="entry name" value="MANNAN ENDO-1,4-BETA-MANNOSIDASE E-RELATED"/>
    <property type="match status" value="1"/>
</dbReference>
<evidence type="ECO:0000259" key="5">
    <source>
        <dbReference type="PROSITE" id="PS51764"/>
    </source>
</evidence>
<proteinExistence type="inferred from homology"/>
<comment type="similarity">
    <text evidence="1 4">Belongs to the glycosyl hydrolase 26 family.</text>
</comment>
<keyword evidence="7" id="KW-1185">Reference proteome</keyword>
<organism evidence="6 7">
    <name type="scientific">Paenibacillus sonchi</name>
    <dbReference type="NCBI Taxonomy" id="373687"/>
    <lineage>
        <taxon>Bacteria</taxon>
        <taxon>Bacillati</taxon>
        <taxon>Bacillota</taxon>
        <taxon>Bacilli</taxon>
        <taxon>Bacillales</taxon>
        <taxon>Paenibacillaceae</taxon>
        <taxon>Paenibacillus</taxon>
        <taxon>Paenibacillus sonchi group</taxon>
    </lineage>
</organism>
<sequence>MGARPELFKQLWHNMYDRLTHLHGLNNLIWVWNPNAESSWAYDSAPYYPGHDVVDVLAMDIYNNDYRDTYYNKLVQLSGGRPIAIGENGELPDMQMLREKQPKYVYFMTWADYLTDKNSISAIQALYSDPRALNNGETGNGPYVPPPVDSYLIDDFESYGGSNGSLRSKWQRNVSGNAATVTLDTYGLNSGTYGLKLDYTIGNPGYAGVYRSMGKEWPGMQAITFWLQPDGSNRQLAVQFHETNGEVWEAGIKLEGTAARQVTIPFTDFARPGWSTGGNGVIDLGSIKEFAFYVAQGSGVQGSGTLYIDDVQAVKLPAEE</sequence>
<dbReference type="Gene3D" id="3.20.20.80">
    <property type="entry name" value="Glycosidases"/>
    <property type="match status" value="1"/>
</dbReference>
<dbReference type="InterPro" id="IPR017853">
    <property type="entry name" value="GH"/>
</dbReference>
<name>A0A974PA74_9BACL</name>
<dbReference type="PROSITE" id="PS51764">
    <property type="entry name" value="GH26"/>
    <property type="match status" value="1"/>
</dbReference>
<dbReference type="InterPro" id="IPR008979">
    <property type="entry name" value="Galactose-bd-like_sf"/>
</dbReference>
<dbReference type="InterPro" id="IPR005087">
    <property type="entry name" value="CBM11"/>
</dbReference>
<evidence type="ECO:0000256" key="1">
    <source>
        <dbReference type="ARBA" id="ARBA00007754"/>
    </source>
</evidence>
<dbReference type="InterPro" id="IPR000805">
    <property type="entry name" value="Glyco_hydro_26"/>
</dbReference>
<feature type="domain" description="GH26" evidence="5">
    <location>
        <begin position="1"/>
        <end position="136"/>
    </location>
</feature>
<keyword evidence="3" id="KW-0326">Glycosidase</keyword>
<evidence type="ECO:0000256" key="4">
    <source>
        <dbReference type="PROSITE-ProRule" id="PRU01100"/>
    </source>
</evidence>
<dbReference type="Pfam" id="PF03425">
    <property type="entry name" value="CBM_11"/>
    <property type="match status" value="1"/>
</dbReference>
<dbReference type="Gene3D" id="2.60.120.430">
    <property type="entry name" value="Galactose-binding lectin"/>
    <property type="match status" value="1"/>
</dbReference>
<dbReference type="SUPFAM" id="SSF51445">
    <property type="entry name" value="(Trans)glycosidases"/>
    <property type="match status" value="1"/>
</dbReference>
<evidence type="ECO:0000256" key="2">
    <source>
        <dbReference type="ARBA" id="ARBA00022801"/>
    </source>
</evidence>
<protein>
    <submittedName>
        <fullName evidence="6">CIA30 family protein</fullName>
    </submittedName>
</protein>